<sequence>MTSKLTRDIIQSEIADFFAGVVEIHTELGGPNTVEEAQNQLTERVLACVPAVDCEPVAVVEPSDYVTAAQLVGEGPARKAVHELYEGALRIGDKLYLHAQPAPVVPDGLLSMAASAIEDLLEHTDPNTSYYSGVWADVPGKLRAAMIAAARRMRLKGQTSQ</sequence>
<reference evidence="1 2" key="1">
    <citation type="submission" date="2018-06" db="EMBL/GenBank/DDBJ databases">
        <authorList>
            <consortium name="Pathogen Informatics"/>
            <person name="Doyle S."/>
        </authorList>
    </citation>
    <scope>NUCLEOTIDE SEQUENCE [LARGE SCALE GENOMIC DNA]</scope>
    <source>
        <strain evidence="1 2">NCTC9504</strain>
    </source>
</reference>
<gene>
    <name evidence="1" type="ORF">NCTC9504_02533</name>
</gene>
<dbReference type="AlphaFoldDB" id="A0A377ZGQ6"/>
<evidence type="ECO:0000313" key="2">
    <source>
        <dbReference type="Proteomes" id="UP000254020"/>
    </source>
</evidence>
<dbReference type="EMBL" id="UGMA01000005">
    <property type="protein sequence ID" value="STU67744.1"/>
    <property type="molecule type" value="Genomic_DNA"/>
</dbReference>
<name>A0A377ZGQ6_KLEPN</name>
<proteinExistence type="predicted"/>
<protein>
    <submittedName>
        <fullName evidence="1">Uncharacterized protein</fullName>
    </submittedName>
</protein>
<organism evidence="1 2">
    <name type="scientific">Klebsiella pneumoniae subsp. pneumoniae</name>
    <dbReference type="NCBI Taxonomy" id="72407"/>
    <lineage>
        <taxon>Bacteria</taxon>
        <taxon>Pseudomonadati</taxon>
        <taxon>Pseudomonadota</taxon>
        <taxon>Gammaproteobacteria</taxon>
        <taxon>Enterobacterales</taxon>
        <taxon>Enterobacteriaceae</taxon>
        <taxon>Klebsiella/Raoultella group</taxon>
        <taxon>Klebsiella</taxon>
        <taxon>Klebsiella pneumoniae complex</taxon>
    </lineage>
</organism>
<dbReference type="Proteomes" id="UP000254020">
    <property type="component" value="Unassembled WGS sequence"/>
</dbReference>
<accession>A0A377ZGQ6</accession>
<evidence type="ECO:0000313" key="1">
    <source>
        <dbReference type="EMBL" id="STU67744.1"/>
    </source>
</evidence>